<dbReference type="Pfam" id="PF00005">
    <property type="entry name" value="ABC_tran"/>
    <property type="match status" value="1"/>
</dbReference>
<organism evidence="5 6">
    <name type="scientific">Chryseolinea soli</name>
    <dbReference type="NCBI Taxonomy" id="2321403"/>
    <lineage>
        <taxon>Bacteria</taxon>
        <taxon>Pseudomonadati</taxon>
        <taxon>Bacteroidota</taxon>
        <taxon>Cytophagia</taxon>
        <taxon>Cytophagales</taxon>
        <taxon>Fulvivirgaceae</taxon>
        <taxon>Chryseolinea</taxon>
    </lineage>
</organism>
<name>A0A385SZC5_9BACT</name>
<dbReference type="PANTHER" id="PTHR42781:SF4">
    <property type="entry name" value="SPERMIDINE_PUTRESCINE IMPORT ATP-BINDING PROTEIN POTA"/>
    <property type="match status" value="1"/>
</dbReference>
<dbReference type="GO" id="GO:0016887">
    <property type="term" value="F:ATP hydrolysis activity"/>
    <property type="evidence" value="ECO:0007669"/>
    <property type="project" value="InterPro"/>
</dbReference>
<dbReference type="InterPro" id="IPR050093">
    <property type="entry name" value="ABC_SmlMolc_Importer"/>
</dbReference>
<evidence type="ECO:0000256" key="3">
    <source>
        <dbReference type="ARBA" id="ARBA00022840"/>
    </source>
</evidence>
<dbReference type="SMART" id="SM00382">
    <property type="entry name" value="AAA"/>
    <property type="match status" value="1"/>
</dbReference>
<dbReference type="Pfam" id="PF08402">
    <property type="entry name" value="TOBE_2"/>
    <property type="match status" value="1"/>
</dbReference>
<sequence length="331" mass="36135">MTFLKVSGLRIRKEEGFALNDVSFSQAKLQKIAIAGETGSGKSSLLKAIAGLNQPDEGEVFFHGERVLGAGEKLVPGHPAIGYLSQHFELPKSLRIEQVLQYANKIPDTVAHTLYDVCEITHVLSRKTDHLSGGERQRVALAKLLIGSPQLLLLDEPFTNLDMVHKNILKSVIDDIGHRLNITCMLVSHDPADTLPWADQIIILKDGQIVQKDSPQNIYRRPVNAYAAGLFGTFNLLTPSQSNRLSGGVGQAPAPIARPEDLCLSRTDNTGWSGTVKAIRFFGSHREIVVALAENALTIAENVLIVKASADSDFRRGEKVFVVPAQPNPTR</sequence>
<keyword evidence="1" id="KW-0813">Transport</keyword>
<evidence type="ECO:0000256" key="2">
    <source>
        <dbReference type="ARBA" id="ARBA00022741"/>
    </source>
</evidence>
<gene>
    <name evidence="5" type="ORF">D4L85_27565</name>
</gene>
<dbReference type="Proteomes" id="UP000266183">
    <property type="component" value="Chromosome"/>
</dbReference>
<reference evidence="6" key="1">
    <citation type="submission" date="2018-09" db="EMBL/GenBank/DDBJ databases">
        <title>Chryseolinea sp. KIS68-18 isolated from soil.</title>
        <authorList>
            <person name="Weon H.-Y."/>
            <person name="Kwon S.-W."/>
            <person name="Lee S.A."/>
        </authorList>
    </citation>
    <scope>NUCLEOTIDE SEQUENCE [LARGE SCALE GENOMIC DNA]</scope>
    <source>
        <strain evidence="6">KIS68-18</strain>
    </source>
</reference>
<dbReference type="InterPro" id="IPR003593">
    <property type="entry name" value="AAA+_ATPase"/>
</dbReference>
<dbReference type="GO" id="GO:0005524">
    <property type="term" value="F:ATP binding"/>
    <property type="evidence" value="ECO:0007669"/>
    <property type="project" value="UniProtKB-KW"/>
</dbReference>
<dbReference type="Gene3D" id="3.40.50.300">
    <property type="entry name" value="P-loop containing nucleotide triphosphate hydrolases"/>
    <property type="match status" value="1"/>
</dbReference>
<dbReference type="PANTHER" id="PTHR42781">
    <property type="entry name" value="SPERMIDINE/PUTRESCINE IMPORT ATP-BINDING PROTEIN POTA"/>
    <property type="match status" value="1"/>
</dbReference>
<dbReference type="GO" id="GO:0043190">
    <property type="term" value="C:ATP-binding cassette (ABC) transporter complex"/>
    <property type="evidence" value="ECO:0007669"/>
    <property type="project" value="InterPro"/>
</dbReference>
<dbReference type="InterPro" id="IPR003439">
    <property type="entry name" value="ABC_transporter-like_ATP-bd"/>
</dbReference>
<protein>
    <submittedName>
        <fullName evidence="5">ABC transporter ATP-binding protein</fullName>
    </submittedName>
</protein>
<dbReference type="InterPro" id="IPR008995">
    <property type="entry name" value="Mo/tungstate-bd_C_term_dom"/>
</dbReference>
<dbReference type="SUPFAM" id="SSF52540">
    <property type="entry name" value="P-loop containing nucleoside triphosphate hydrolases"/>
    <property type="match status" value="1"/>
</dbReference>
<proteinExistence type="predicted"/>
<keyword evidence="6" id="KW-1185">Reference proteome</keyword>
<evidence type="ECO:0000256" key="1">
    <source>
        <dbReference type="ARBA" id="ARBA00022448"/>
    </source>
</evidence>
<dbReference type="SUPFAM" id="SSF50331">
    <property type="entry name" value="MOP-like"/>
    <property type="match status" value="1"/>
</dbReference>
<dbReference type="PROSITE" id="PS00211">
    <property type="entry name" value="ABC_TRANSPORTER_1"/>
    <property type="match status" value="1"/>
</dbReference>
<dbReference type="EMBL" id="CP032382">
    <property type="protein sequence ID" value="AYB34108.1"/>
    <property type="molecule type" value="Genomic_DNA"/>
</dbReference>
<dbReference type="OrthoDB" id="1114670at2"/>
<evidence type="ECO:0000259" key="4">
    <source>
        <dbReference type="PROSITE" id="PS50893"/>
    </source>
</evidence>
<evidence type="ECO:0000313" key="5">
    <source>
        <dbReference type="EMBL" id="AYB34108.1"/>
    </source>
</evidence>
<keyword evidence="3 5" id="KW-0067">ATP-binding</keyword>
<dbReference type="InterPro" id="IPR013611">
    <property type="entry name" value="Transp-assoc_OB_typ2"/>
</dbReference>
<keyword evidence="2" id="KW-0547">Nucleotide-binding</keyword>
<dbReference type="RefSeq" id="WP_119757329.1">
    <property type="nucleotide sequence ID" value="NZ_CP032382.1"/>
</dbReference>
<dbReference type="KEGG" id="chk:D4L85_27565"/>
<dbReference type="GO" id="GO:0022857">
    <property type="term" value="F:transmembrane transporter activity"/>
    <property type="evidence" value="ECO:0007669"/>
    <property type="project" value="InterPro"/>
</dbReference>
<feature type="domain" description="ABC transporter" evidence="4">
    <location>
        <begin position="4"/>
        <end position="231"/>
    </location>
</feature>
<dbReference type="InterPro" id="IPR017871">
    <property type="entry name" value="ABC_transporter-like_CS"/>
</dbReference>
<evidence type="ECO:0000313" key="6">
    <source>
        <dbReference type="Proteomes" id="UP000266183"/>
    </source>
</evidence>
<dbReference type="InterPro" id="IPR027417">
    <property type="entry name" value="P-loop_NTPase"/>
</dbReference>
<accession>A0A385SZC5</accession>
<dbReference type="AlphaFoldDB" id="A0A385SZC5"/>
<dbReference type="PROSITE" id="PS50893">
    <property type="entry name" value="ABC_TRANSPORTER_2"/>
    <property type="match status" value="1"/>
</dbReference>